<dbReference type="RefSeq" id="WP_154779901.1">
    <property type="nucleotide sequence ID" value="NZ_WMBC01000003.1"/>
</dbReference>
<dbReference type="Pfam" id="PF05521">
    <property type="entry name" value="Phage_HCP"/>
    <property type="match status" value="1"/>
</dbReference>
<dbReference type="Proteomes" id="UP000437824">
    <property type="component" value="Unassembled WGS sequence"/>
</dbReference>
<proteinExistence type="predicted"/>
<dbReference type="NCBIfam" id="TIGR01563">
    <property type="entry name" value="gp16_SPP1"/>
    <property type="match status" value="1"/>
</dbReference>
<dbReference type="EMBL" id="WMBC01000003">
    <property type="protein sequence ID" value="MTD60650.1"/>
    <property type="molecule type" value="Genomic_DNA"/>
</dbReference>
<comment type="caution">
    <text evidence="1">The sequence shown here is derived from an EMBL/GenBank/DDBJ whole genome shotgun (WGS) entry which is preliminary data.</text>
</comment>
<evidence type="ECO:0000313" key="1">
    <source>
        <dbReference type="EMBL" id="MTD60650.1"/>
    </source>
</evidence>
<protein>
    <submittedName>
        <fullName evidence="1">Phage head closure protein</fullName>
    </submittedName>
</protein>
<sequence length="118" mass="14182">MIEKLNERITIEKSTVVTDKVGNHRNTWEKYFTCFAYASTYQAQEEEGEVTAEQKSVVFTVRWCSETRGLTSTGFRIRFREQLYNIESVDPMNYQKNILKIHCRLERRQLDEQNRQHR</sequence>
<gene>
    <name evidence="1" type="ORF">GKZ57_05080</name>
</gene>
<organism evidence="1 2">
    <name type="scientific">Blautia luti DSM 14534 = JCM 17040</name>
    <dbReference type="NCBI Taxonomy" id="649762"/>
    <lineage>
        <taxon>Bacteria</taxon>
        <taxon>Bacillati</taxon>
        <taxon>Bacillota</taxon>
        <taxon>Clostridia</taxon>
        <taxon>Lachnospirales</taxon>
        <taxon>Lachnospiraceae</taxon>
        <taxon>Blautia</taxon>
    </lineage>
</organism>
<dbReference type="AlphaFoldDB" id="A0A844GIX5"/>
<name>A0A844GIX5_9FIRM</name>
<dbReference type="InterPro" id="IPR038666">
    <property type="entry name" value="SSP1_head-tail_sf"/>
</dbReference>
<evidence type="ECO:0000313" key="2">
    <source>
        <dbReference type="Proteomes" id="UP000437824"/>
    </source>
</evidence>
<dbReference type="InterPro" id="IPR008767">
    <property type="entry name" value="Phage_SPP1_head-tail_adaptor"/>
</dbReference>
<accession>A0A844GIX5</accession>
<reference evidence="1 2" key="1">
    <citation type="submission" date="2019-11" db="EMBL/GenBank/DDBJ databases">
        <title>Draft genome sequence of Blautia luti DSM 14534T, isolated from human stool.</title>
        <authorList>
            <person name="Ortiz R."/>
            <person name="Melis-Arcos F."/>
            <person name="Covarrubias P."/>
            <person name="Cardenas J.P."/>
            <person name="Perez-Donoso J."/>
            <person name="Almonacid D."/>
        </authorList>
    </citation>
    <scope>NUCLEOTIDE SEQUENCE [LARGE SCALE GENOMIC DNA]</scope>
    <source>
        <strain evidence="1 2">DSM 14534</strain>
    </source>
</reference>
<dbReference type="Gene3D" id="2.40.10.270">
    <property type="entry name" value="Bacteriophage SPP1 head-tail adaptor protein"/>
    <property type="match status" value="1"/>
</dbReference>